<gene>
    <name evidence="2" type="ORF">P4826_05265</name>
</gene>
<dbReference type="InterPro" id="IPR022064">
    <property type="entry name" value="DUF3619"/>
</dbReference>
<protein>
    <submittedName>
        <fullName evidence="2">DUF3619 family protein</fullName>
    </submittedName>
</protein>
<evidence type="ECO:0000313" key="2">
    <source>
        <dbReference type="EMBL" id="WOO33490.1"/>
    </source>
</evidence>
<proteinExistence type="predicted"/>
<feature type="transmembrane region" description="Helical" evidence="1">
    <location>
        <begin position="88"/>
        <end position="108"/>
    </location>
</feature>
<evidence type="ECO:0000313" key="3">
    <source>
        <dbReference type="Proteomes" id="UP001303211"/>
    </source>
</evidence>
<organism evidence="2 3">
    <name type="scientific">Diaphorobacter limosus</name>
    <dbReference type="NCBI Taxonomy" id="3036128"/>
    <lineage>
        <taxon>Bacteria</taxon>
        <taxon>Pseudomonadati</taxon>
        <taxon>Pseudomonadota</taxon>
        <taxon>Betaproteobacteria</taxon>
        <taxon>Burkholderiales</taxon>
        <taxon>Comamonadaceae</taxon>
        <taxon>Diaphorobacter</taxon>
    </lineage>
</organism>
<accession>A0ABZ0J5F7</accession>
<keyword evidence="1" id="KW-0812">Transmembrane</keyword>
<keyword evidence="1" id="KW-0472">Membrane</keyword>
<dbReference type="Proteomes" id="UP001303211">
    <property type="component" value="Chromosome"/>
</dbReference>
<dbReference type="RefSeq" id="WP_317702856.1">
    <property type="nucleotide sequence ID" value="NZ_CP136921.1"/>
</dbReference>
<sequence length="153" mass="16500">MNRTTEPSMQANQAADAYARRLTARLTHGNADLPYDITERLRAARMQALAQRKRPAIQTVQQTESATQILVHGASASLGGWGREGGNWWRAVMSAVPLAALVIGLFLVNMEQDDAVASEIAEVDAALLTGDLPPSAYADPGFVQFLKSSHQTP</sequence>
<name>A0ABZ0J5F7_9BURK</name>
<keyword evidence="1" id="KW-1133">Transmembrane helix</keyword>
<keyword evidence="3" id="KW-1185">Reference proteome</keyword>
<reference evidence="2 3" key="1">
    <citation type="submission" date="2023-03" db="EMBL/GenBank/DDBJ databases">
        <title>Diaphorobacter basophil sp. nov., isolated from a sewage-treatment plant.</title>
        <authorList>
            <person name="Yang K."/>
        </authorList>
    </citation>
    <scope>NUCLEOTIDE SEQUENCE [LARGE SCALE GENOMIC DNA]</scope>
    <source>
        <strain evidence="2 3">Y-1</strain>
    </source>
</reference>
<dbReference type="Pfam" id="PF12279">
    <property type="entry name" value="DUF3619"/>
    <property type="match status" value="1"/>
</dbReference>
<evidence type="ECO:0000256" key="1">
    <source>
        <dbReference type="SAM" id="Phobius"/>
    </source>
</evidence>
<dbReference type="EMBL" id="CP136921">
    <property type="protein sequence ID" value="WOO33490.1"/>
    <property type="molecule type" value="Genomic_DNA"/>
</dbReference>